<evidence type="ECO:0000256" key="2">
    <source>
        <dbReference type="ARBA" id="ARBA00023619"/>
    </source>
</evidence>
<comment type="catalytic activity">
    <reaction evidence="1">
        <text>Hydrolysis of proteins with broad specificity for peptide bonds, and a preference for a large uncharged residue in P1. Hydrolyzes peptide amides.</text>
        <dbReference type="EC" id="3.4.21.62"/>
    </reaction>
</comment>
<dbReference type="InterPro" id="IPR030400">
    <property type="entry name" value="Sedolisin_dom"/>
</dbReference>
<sequence length="335" mass="35414">MADRGKLTLGAQAAGGGGAKGDGASEPEAMVDLQYLMGPVPGVETEVWSFSSMSWCADLKNWTVHVLDSDDPPLVFSIGYGVQGSLDQIQGCGHEMVANVEEDFVKIAARGVTLIFSSGDGGSGGTFGLKSKLWPAWPGSAPHATSVGATQFEPLSREQLATGAFGSGGGFSWRSKRPSWQDRAVEAFLANPMARLPVAQDFARDGRAVPDLAALGVGLEAVSGDRSFAGGGTAAAAPFFASLVSLLNEYRLQHGQSPLGFLNPLIYEMAAAGKGFADITRGGNRRDRWAKPLREGFSCTRGWDAVTGWGVPRFQDLLEYVKSLPSGRRQEEVVV</sequence>
<dbReference type="EC" id="3.4.21.62" evidence="2"/>
<dbReference type="EMBL" id="HBNR01073752">
    <property type="protein sequence ID" value="CAE4649957.1"/>
    <property type="molecule type" value="Transcribed_RNA"/>
</dbReference>
<dbReference type="PANTHER" id="PTHR14218:SF15">
    <property type="entry name" value="TRIPEPTIDYL-PEPTIDASE 1"/>
    <property type="match status" value="1"/>
</dbReference>
<feature type="binding site" evidence="3">
    <location>
        <position position="304"/>
    </location>
    <ligand>
        <name>Ca(2+)</name>
        <dbReference type="ChEBI" id="CHEBI:29108"/>
    </ligand>
</feature>
<reference evidence="5" key="1">
    <citation type="submission" date="2021-01" db="EMBL/GenBank/DDBJ databases">
        <authorList>
            <person name="Corre E."/>
            <person name="Pelletier E."/>
            <person name="Niang G."/>
            <person name="Scheremetjew M."/>
            <person name="Finn R."/>
            <person name="Kale V."/>
            <person name="Holt S."/>
            <person name="Cochrane G."/>
            <person name="Meng A."/>
            <person name="Brown T."/>
            <person name="Cohen L."/>
        </authorList>
    </citation>
    <scope>NUCLEOTIDE SEQUENCE</scope>
    <source>
        <strain evidence="5">CCMP3105</strain>
    </source>
</reference>
<dbReference type="SUPFAM" id="SSF52743">
    <property type="entry name" value="Subtilisin-like"/>
    <property type="match status" value="1"/>
</dbReference>
<feature type="binding site" evidence="3">
    <location>
        <position position="302"/>
    </location>
    <ligand>
        <name>Ca(2+)</name>
        <dbReference type="ChEBI" id="CHEBI:29108"/>
    </ligand>
</feature>
<protein>
    <recommendedName>
        <fullName evidence="2">subtilisin</fullName>
        <ecNumber evidence="2">3.4.21.62</ecNumber>
    </recommendedName>
</protein>
<dbReference type="PROSITE" id="PS51695">
    <property type="entry name" value="SEDOLISIN"/>
    <property type="match status" value="1"/>
</dbReference>
<dbReference type="InterPro" id="IPR036852">
    <property type="entry name" value="Peptidase_S8/S53_dom_sf"/>
</dbReference>
<accession>A0A7S4SM73</accession>
<feature type="binding site" evidence="3">
    <location>
        <position position="278"/>
    </location>
    <ligand>
        <name>Ca(2+)</name>
        <dbReference type="ChEBI" id="CHEBI:29108"/>
    </ligand>
</feature>
<organism evidence="5">
    <name type="scientific">Alexandrium monilatum</name>
    <dbReference type="NCBI Taxonomy" id="311494"/>
    <lineage>
        <taxon>Eukaryota</taxon>
        <taxon>Sar</taxon>
        <taxon>Alveolata</taxon>
        <taxon>Dinophyceae</taxon>
        <taxon>Gonyaulacales</taxon>
        <taxon>Pyrocystaceae</taxon>
        <taxon>Alexandrium</taxon>
    </lineage>
</organism>
<keyword evidence="3" id="KW-0106">Calcium</keyword>
<keyword evidence="3" id="KW-0479">Metal-binding</keyword>
<feature type="binding site" evidence="3">
    <location>
        <position position="279"/>
    </location>
    <ligand>
        <name>Ca(2+)</name>
        <dbReference type="ChEBI" id="CHEBI:29108"/>
    </ligand>
</feature>
<evidence type="ECO:0000256" key="3">
    <source>
        <dbReference type="PROSITE-ProRule" id="PRU01032"/>
    </source>
</evidence>
<dbReference type="GO" id="GO:0046872">
    <property type="term" value="F:metal ion binding"/>
    <property type="evidence" value="ECO:0007669"/>
    <property type="project" value="UniProtKB-UniRule"/>
</dbReference>
<dbReference type="AlphaFoldDB" id="A0A7S4SM73"/>
<evidence type="ECO:0000256" key="1">
    <source>
        <dbReference type="ARBA" id="ARBA00023529"/>
    </source>
</evidence>
<evidence type="ECO:0000313" key="5">
    <source>
        <dbReference type="EMBL" id="CAE4649957.1"/>
    </source>
</evidence>
<comment type="cofactor">
    <cofactor evidence="3">
        <name>Ca(2+)</name>
        <dbReference type="ChEBI" id="CHEBI:29108"/>
    </cofactor>
    <text evidence="3">Binds 1 Ca(2+) ion per subunit.</text>
</comment>
<dbReference type="GO" id="GO:0008240">
    <property type="term" value="F:tripeptidyl-peptidase activity"/>
    <property type="evidence" value="ECO:0007669"/>
    <property type="project" value="TreeGrafter"/>
</dbReference>
<gene>
    <name evidence="5" type="ORF">AMON00008_LOCUS52333</name>
</gene>
<dbReference type="PANTHER" id="PTHR14218">
    <property type="entry name" value="PROTEASE S8 TRIPEPTIDYL PEPTIDASE I CLN2"/>
    <property type="match status" value="1"/>
</dbReference>
<proteinExistence type="predicted"/>
<evidence type="ECO:0000259" key="4">
    <source>
        <dbReference type="PROSITE" id="PS51695"/>
    </source>
</evidence>
<dbReference type="GO" id="GO:0006508">
    <property type="term" value="P:proteolysis"/>
    <property type="evidence" value="ECO:0007669"/>
    <property type="project" value="InterPro"/>
</dbReference>
<name>A0A7S4SM73_9DINO</name>
<dbReference type="Gene3D" id="3.40.50.200">
    <property type="entry name" value="Peptidase S8/S53 domain"/>
    <property type="match status" value="1"/>
</dbReference>
<dbReference type="InterPro" id="IPR050819">
    <property type="entry name" value="Tripeptidyl-peptidase_I"/>
</dbReference>
<dbReference type="GO" id="GO:0004252">
    <property type="term" value="F:serine-type endopeptidase activity"/>
    <property type="evidence" value="ECO:0007669"/>
    <property type="project" value="UniProtKB-EC"/>
</dbReference>
<feature type="domain" description="Peptidase S53" evidence="4">
    <location>
        <begin position="1"/>
        <end position="324"/>
    </location>
</feature>
<comment type="caution">
    <text evidence="3">Lacks conserved residue(s) required for the propagation of feature annotation.</text>
</comment>